<dbReference type="STRING" id="4540.A0A3L6PJW2"/>
<dbReference type="InterPro" id="IPR040256">
    <property type="entry name" value="At4g02000-like"/>
</dbReference>
<protein>
    <submittedName>
        <fullName evidence="2">Retrotransposon protein, putative, unclassified</fullName>
    </submittedName>
</protein>
<comment type="caution">
    <text evidence="2">The sequence shown here is derived from an EMBL/GenBank/DDBJ whole genome shotgun (WGS) entry which is preliminary data.</text>
</comment>
<proteinExistence type="predicted"/>
<evidence type="ECO:0000313" key="2">
    <source>
        <dbReference type="EMBL" id="RLM59154.1"/>
    </source>
</evidence>
<dbReference type="PANTHER" id="PTHR31286">
    <property type="entry name" value="GLYCINE-RICH CELL WALL STRUCTURAL PROTEIN 1.8-LIKE"/>
    <property type="match status" value="1"/>
</dbReference>
<evidence type="ECO:0000259" key="1">
    <source>
        <dbReference type="Pfam" id="PF14392"/>
    </source>
</evidence>
<gene>
    <name evidence="2" type="ORF">C2845_PM18G07530</name>
</gene>
<dbReference type="Pfam" id="PF14392">
    <property type="entry name" value="zf-CCHC_4"/>
    <property type="match status" value="1"/>
</dbReference>
<keyword evidence="3" id="KW-1185">Reference proteome</keyword>
<dbReference type="PANTHER" id="PTHR31286:SF180">
    <property type="entry name" value="OS10G0362600 PROTEIN"/>
    <property type="match status" value="1"/>
</dbReference>
<dbReference type="AlphaFoldDB" id="A0A3L6PJW2"/>
<name>A0A3L6PJW2_PANMI</name>
<dbReference type="InterPro" id="IPR025836">
    <property type="entry name" value="Zn_knuckle_CX2CX4HX4C"/>
</dbReference>
<organism evidence="2 3">
    <name type="scientific">Panicum miliaceum</name>
    <name type="common">Proso millet</name>
    <name type="synonym">Broomcorn millet</name>
    <dbReference type="NCBI Taxonomy" id="4540"/>
    <lineage>
        <taxon>Eukaryota</taxon>
        <taxon>Viridiplantae</taxon>
        <taxon>Streptophyta</taxon>
        <taxon>Embryophyta</taxon>
        <taxon>Tracheophyta</taxon>
        <taxon>Spermatophyta</taxon>
        <taxon>Magnoliopsida</taxon>
        <taxon>Liliopsida</taxon>
        <taxon>Poales</taxon>
        <taxon>Poaceae</taxon>
        <taxon>PACMAD clade</taxon>
        <taxon>Panicoideae</taxon>
        <taxon>Panicodae</taxon>
        <taxon>Paniceae</taxon>
        <taxon>Panicinae</taxon>
        <taxon>Panicum</taxon>
        <taxon>Panicum sect. Panicum</taxon>
    </lineage>
</organism>
<dbReference type="EMBL" id="PQIB02000017">
    <property type="protein sequence ID" value="RLM59154.1"/>
    <property type="molecule type" value="Genomic_DNA"/>
</dbReference>
<evidence type="ECO:0000313" key="3">
    <source>
        <dbReference type="Proteomes" id="UP000275267"/>
    </source>
</evidence>
<dbReference type="OrthoDB" id="682893at2759"/>
<reference evidence="3" key="1">
    <citation type="journal article" date="2019" name="Nat. Commun.">
        <title>The genome of broomcorn millet.</title>
        <authorList>
            <person name="Zou C."/>
            <person name="Miki D."/>
            <person name="Li D."/>
            <person name="Tang Q."/>
            <person name="Xiao L."/>
            <person name="Rajput S."/>
            <person name="Deng P."/>
            <person name="Jia W."/>
            <person name="Huang R."/>
            <person name="Zhang M."/>
            <person name="Sun Y."/>
            <person name="Hu J."/>
            <person name="Fu X."/>
            <person name="Schnable P.S."/>
            <person name="Li F."/>
            <person name="Zhang H."/>
            <person name="Feng B."/>
            <person name="Zhu X."/>
            <person name="Liu R."/>
            <person name="Schnable J.C."/>
            <person name="Zhu J.-K."/>
            <person name="Zhang H."/>
        </authorList>
    </citation>
    <scope>NUCLEOTIDE SEQUENCE [LARGE SCALE GENOMIC DNA]</scope>
</reference>
<accession>A0A3L6PJW2</accession>
<sequence length="287" mass="31968">MEAVERMMERMKLSAAEKKGIRVEGSGPARARTLEAHAIGKVLADKLVSEEGLKQTLGRIWCPIKGILSAGKKRALEEGLWMFGKDLVVMVDFGNSKTIEELDFSFIPIWIRVMKLPLGMMKRATGEAIGDEIGEFMPMDLDDDDTAVGRFIRIKVKLDIRKPLMRGLTVCVREENRPVWCPVEYEYLPDFCYTCGIIGHTDKVCGVKLSRGEVQQYSKKLRCMLERSRLDDGSGDRFGGGRFILHWKSSGNGGRSFSSSSRGSASRTRTQCDDAGACQEGAKAYLP</sequence>
<feature type="domain" description="Zinc knuckle CX2CX4HX4C" evidence="1">
    <location>
        <begin position="158"/>
        <end position="205"/>
    </location>
</feature>
<dbReference type="Proteomes" id="UP000275267">
    <property type="component" value="Unassembled WGS sequence"/>
</dbReference>